<dbReference type="RefSeq" id="WP_002598626.1">
    <property type="nucleotide sequence ID" value="NZ_KB850956.1"/>
</dbReference>
<proteinExistence type="predicted"/>
<keyword evidence="3" id="KW-1185">Reference proteome</keyword>
<dbReference type="GO" id="GO:0016747">
    <property type="term" value="F:acyltransferase activity, transferring groups other than amino-acyl groups"/>
    <property type="evidence" value="ECO:0007669"/>
    <property type="project" value="InterPro"/>
</dbReference>
<protein>
    <recommendedName>
        <fullName evidence="1">N-acetyltransferase domain-containing protein</fullName>
    </recommendedName>
</protein>
<dbReference type="Pfam" id="PF13673">
    <property type="entry name" value="Acetyltransf_10"/>
    <property type="match status" value="1"/>
</dbReference>
<dbReference type="SUPFAM" id="SSF55729">
    <property type="entry name" value="Acyl-CoA N-acyltransferases (Nat)"/>
    <property type="match status" value="1"/>
</dbReference>
<feature type="domain" description="N-acetyltransferase" evidence="1">
    <location>
        <begin position="1"/>
        <end position="148"/>
    </location>
</feature>
<dbReference type="InterPro" id="IPR016181">
    <property type="entry name" value="Acyl_CoA_acyltransferase"/>
</dbReference>
<evidence type="ECO:0000259" key="1">
    <source>
        <dbReference type="PROSITE" id="PS51186"/>
    </source>
</evidence>
<dbReference type="Proteomes" id="UP000013097">
    <property type="component" value="Unassembled WGS sequence"/>
</dbReference>
<dbReference type="HOGENOM" id="CLU_087351_0_1_9"/>
<dbReference type="PATRIC" id="fig|999411.4.peg.2100"/>
<comment type="caution">
    <text evidence="2">The sequence shown here is derived from an EMBL/GenBank/DDBJ whole genome shotgun (WGS) entry which is preliminary data.</text>
</comment>
<evidence type="ECO:0000313" key="3">
    <source>
        <dbReference type="Proteomes" id="UP000013097"/>
    </source>
</evidence>
<dbReference type="CDD" id="cd04301">
    <property type="entry name" value="NAT_SF"/>
    <property type="match status" value="1"/>
</dbReference>
<organism evidence="2 3">
    <name type="scientific">Clostridium thermobutyricum</name>
    <dbReference type="NCBI Taxonomy" id="29372"/>
    <lineage>
        <taxon>Bacteria</taxon>
        <taxon>Bacillati</taxon>
        <taxon>Bacillota</taxon>
        <taxon>Clostridia</taxon>
        <taxon>Eubacteriales</taxon>
        <taxon>Clostridiaceae</taxon>
        <taxon>Clostridium</taxon>
    </lineage>
</organism>
<gene>
    <name evidence="2" type="ORF">HMPREF1092_02133</name>
</gene>
<name>N9XYH0_9CLOT</name>
<dbReference type="AlphaFoldDB" id="N9XYH0"/>
<dbReference type="InterPro" id="IPR000182">
    <property type="entry name" value="GNAT_dom"/>
</dbReference>
<sequence length="148" mass="17201">MYIRGYIESDCVQLAKLFYDTVHFINKKDYTKNQLDAWASGNVDIEKWNKSFLEHYTLVAIKDDIIVGFGDIDSTGYLDRLYVHKNYQGVGIATALCDKLEKAFNVKNITTYSSITAKPFFEKRGYKVIKEQEVERMGINLINYIMEK</sequence>
<dbReference type="PANTHER" id="PTHR43451">
    <property type="entry name" value="ACETYLTRANSFERASE (GNAT) FAMILY PROTEIN"/>
    <property type="match status" value="1"/>
</dbReference>
<reference evidence="2 3" key="1">
    <citation type="submission" date="2013-01" db="EMBL/GenBank/DDBJ databases">
        <title>The Genome Sequence of Clostridium colicanis 209318.</title>
        <authorList>
            <consortium name="The Broad Institute Genome Sequencing Platform"/>
            <person name="Earl A."/>
            <person name="Ward D."/>
            <person name="Feldgarden M."/>
            <person name="Gevers D."/>
            <person name="Courvalin P."/>
            <person name="Lambert T."/>
            <person name="Walker B."/>
            <person name="Young S.K."/>
            <person name="Zeng Q."/>
            <person name="Gargeya S."/>
            <person name="Fitzgerald M."/>
            <person name="Haas B."/>
            <person name="Abouelleil A."/>
            <person name="Alvarado L."/>
            <person name="Arachchi H.M."/>
            <person name="Berlin A.M."/>
            <person name="Chapman S.B."/>
            <person name="Dewar J."/>
            <person name="Goldberg J."/>
            <person name="Griggs A."/>
            <person name="Gujja S."/>
            <person name="Hansen M."/>
            <person name="Howarth C."/>
            <person name="Imamovic A."/>
            <person name="Larimer J."/>
            <person name="McCowan C."/>
            <person name="Murphy C."/>
            <person name="Neiman D."/>
            <person name="Pearson M."/>
            <person name="Priest M."/>
            <person name="Roberts A."/>
            <person name="Saif S."/>
            <person name="Shea T."/>
            <person name="Sisk P."/>
            <person name="Sykes S."/>
            <person name="Wortman J."/>
            <person name="Nusbaum C."/>
            <person name="Birren B."/>
        </authorList>
    </citation>
    <scope>NUCLEOTIDE SEQUENCE [LARGE SCALE GENOMIC DNA]</scope>
    <source>
        <strain evidence="2 3">209318</strain>
    </source>
</reference>
<dbReference type="Gene3D" id="3.40.630.30">
    <property type="match status" value="1"/>
</dbReference>
<dbReference type="InterPro" id="IPR052564">
    <property type="entry name" value="N-acetyltrans/Recomb-assoc"/>
</dbReference>
<dbReference type="EMBL" id="AGYT01000010">
    <property type="protein sequence ID" value="ENZ00969.1"/>
    <property type="molecule type" value="Genomic_DNA"/>
</dbReference>
<evidence type="ECO:0000313" key="2">
    <source>
        <dbReference type="EMBL" id="ENZ00969.1"/>
    </source>
</evidence>
<dbReference type="PANTHER" id="PTHR43451:SF1">
    <property type="entry name" value="ACETYLTRANSFERASE"/>
    <property type="match status" value="1"/>
</dbReference>
<dbReference type="PROSITE" id="PS51186">
    <property type="entry name" value="GNAT"/>
    <property type="match status" value="1"/>
</dbReference>
<accession>N9XYH0</accession>
<dbReference type="eggNOG" id="COG0456">
    <property type="taxonomic scope" value="Bacteria"/>
</dbReference>